<dbReference type="AlphaFoldDB" id="A0A367FXS3"/>
<protein>
    <submittedName>
        <fullName evidence="4">N-acetyltransferase</fullName>
    </submittedName>
</protein>
<evidence type="ECO:0000259" key="3">
    <source>
        <dbReference type="PROSITE" id="PS51186"/>
    </source>
</evidence>
<dbReference type="InterPro" id="IPR050832">
    <property type="entry name" value="Bact_Acetyltransf"/>
</dbReference>
<reference evidence="4 5" key="1">
    <citation type="submission" date="2018-02" db="EMBL/GenBank/DDBJ databases">
        <title>Complete genome sequencing of Faecalibacterium prausnitzii strains isolated from the human gut.</title>
        <authorList>
            <person name="Fitzgerald B.C."/>
            <person name="Shkoporov A.N."/>
            <person name="Ross P.R."/>
            <person name="Hill C."/>
        </authorList>
    </citation>
    <scope>NUCLEOTIDE SEQUENCE [LARGE SCALE GENOMIC DNA]</scope>
    <source>
        <strain evidence="4 5">APC942/31-1</strain>
    </source>
</reference>
<dbReference type="Pfam" id="PF00583">
    <property type="entry name" value="Acetyltransf_1"/>
    <property type="match status" value="1"/>
</dbReference>
<evidence type="ECO:0000313" key="4">
    <source>
        <dbReference type="EMBL" id="RCH43078.1"/>
    </source>
</evidence>
<name>A0A367FXS3_9FIRM</name>
<evidence type="ECO:0000313" key="5">
    <source>
        <dbReference type="Proteomes" id="UP000253208"/>
    </source>
</evidence>
<accession>A0A367FXS3</accession>
<evidence type="ECO:0000256" key="2">
    <source>
        <dbReference type="ARBA" id="ARBA00023315"/>
    </source>
</evidence>
<dbReference type="PROSITE" id="PS51186">
    <property type="entry name" value="GNAT"/>
    <property type="match status" value="1"/>
</dbReference>
<keyword evidence="2" id="KW-0012">Acyltransferase</keyword>
<proteinExistence type="predicted"/>
<dbReference type="PANTHER" id="PTHR43877">
    <property type="entry name" value="AMINOALKYLPHOSPHONATE N-ACETYLTRANSFERASE-RELATED-RELATED"/>
    <property type="match status" value="1"/>
</dbReference>
<dbReference type="InterPro" id="IPR000182">
    <property type="entry name" value="GNAT_dom"/>
</dbReference>
<dbReference type="EMBL" id="PSQG01000016">
    <property type="protein sequence ID" value="RCH43078.1"/>
    <property type="molecule type" value="Genomic_DNA"/>
</dbReference>
<dbReference type="SUPFAM" id="SSF55729">
    <property type="entry name" value="Acyl-CoA N-acyltransferases (Nat)"/>
    <property type="match status" value="1"/>
</dbReference>
<dbReference type="InterPro" id="IPR016181">
    <property type="entry name" value="Acyl_CoA_acyltransferase"/>
</dbReference>
<sequence length="174" mass="19929">MEQMIFRKAVKDDFDDIKSLYWELIDQEQGDPSFPHWKKGIHPSDEMLQNSIGKEELYVLADGSGIAACAIVNDEKVDGYSDVPWQIDSDEVMFVHVLAVHPEQRGRGLARNLMEHIVGSERKAGKKALRLDVIENNTAAEGLYQKLGFRYIQTKTLFYEVVGEMTFKMYELVL</sequence>
<keyword evidence="1 4" id="KW-0808">Transferase</keyword>
<organism evidence="4 5">
    <name type="scientific">Blautia obeum</name>
    <dbReference type="NCBI Taxonomy" id="40520"/>
    <lineage>
        <taxon>Bacteria</taxon>
        <taxon>Bacillati</taxon>
        <taxon>Bacillota</taxon>
        <taxon>Clostridia</taxon>
        <taxon>Lachnospirales</taxon>
        <taxon>Lachnospiraceae</taxon>
        <taxon>Blautia</taxon>
    </lineage>
</organism>
<dbReference type="GO" id="GO:0016747">
    <property type="term" value="F:acyltransferase activity, transferring groups other than amino-acyl groups"/>
    <property type="evidence" value="ECO:0007669"/>
    <property type="project" value="InterPro"/>
</dbReference>
<gene>
    <name evidence="4" type="ORF">C4886_11530</name>
</gene>
<dbReference type="Gene3D" id="3.40.630.30">
    <property type="match status" value="1"/>
</dbReference>
<dbReference type="CDD" id="cd04301">
    <property type="entry name" value="NAT_SF"/>
    <property type="match status" value="1"/>
</dbReference>
<dbReference type="Proteomes" id="UP000253208">
    <property type="component" value="Unassembled WGS sequence"/>
</dbReference>
<feature type="domain" description="N-acetyltransferase" evidence="3">
    <location>
        <begin position="4"/>
        <end position="170"/>
    </location>
</feature>
<comment type="caution">
    <text evidence="4">The sequence shown here is derived from an EMBL/GenBank/DDBJ whole genome shotgun (WGS) entry which is preliminary data.</text>
</comment>
<evidence type="ECO:0000256" key="1">
    <source>
        <dbReference type="ARBA" id="ARBA00022679"/>
    </source>
</evidence>